<protein>
    <submittedName>
        <fullName evidence="1">Uncharacterized protein</fullName>
    </submittedName>
</protein>
<reference evidence="2" key="1">
    <citation type="journal article" date="2023" name="Commun. Biol.">
        <title>Genome analysis of Parmales, the sister group of diatoms, reveals the evolutionary specialization of diatoms from phago-mixotrophs to photoautotrophs.</title>
        <authorList>
            <person name="Ban H."/>
            <person name="Sato S."/>
            <person name="Yoshikawa S."/>
            <person name="Yamada K."/>
            <person name="Nakamura Y."/>
            <person name="Ichinomiya M."/>
            <person name="Sato N."/>
            <person name="Blanc-Mathieu R."/>
            <person name="Endo H."/>
            <person name="Kuwata A."/>
            <person name="Ogata H."/>
        </authorList>
    </citation>
    <scope>NUCLEOTIDE SEQUENCE [LARGE SCALE GENOMIC DNA]</scope>
</reference>
<evidence type="ECO:0000313" key="1">
    <source>
        <dbReference type="EMBL" id="GMH84135.1"/>
    </source>
</evidence>
<sequence>MLKAGSLSFYEARTDKDAVEAIMFQPSTVIADQLSTTGTMKTQWFVNGQSYFSHLYDALSKAKWHSERFWDEQ</sequence>
<dbReference type="EMBL" id="BLQM01000339">
    <property type="protein sequence ID" value="GMH84135.1"/>
    <property type="molecule type" value="Genomic_DNA"/>
</dbReference>
<organism evidence="1 2">
    <name type="scientific">Triparma laevis f. inornata</name>
    <dbReference type="NCBI Taxonomy" id="1714386"/>
    <lineage>
        <taxon>Eukaryota</taxon>
        <taxon>Sar</taxon>
        <taxon>Stramenopiles</taxon>
        <taxon>Ochrophyta</taxon>
        <taxon>Bolidophyceae</taxon>
        <taxon>Parmales</taxon>
        <taxon>Triparmaceae</taxon>
        <taxon>Triparma</taxon>
    </lineage>
</organism>
<evidence type="ECO:0000313" key="2">
    <source>
        <dbReference type="Proteomes" id="UP001162640"/>
    </source>
</evidence>
<proteinExistence type="predicted"/>
<accession>A0A9W7B9Z9</accession>
<dbReference type="Proteomes" id="UP001162640">
    <property type="component" value="Unassembled WGS sequence"/>
</dbReference>
<comment type="caution">
    <text evidence="1">The sequence shown here is derived from an EMBL/GenBank/DDBJ whole genome shotgun (WGS) entry which is preliminary data.</text>
</comment>
<dbReference type="AlphaFoldDB" id="A0A9W7B9Z9"/>
<gene>
    <name evidence="1" type="ORF">TL16_g09827</name>
</gene>
<name>A0A9W7B9Z9_9STRA</name>